<feature type="region of interest" description="Disordered" evidence="6">
    <location>
        <begin position="207"/>
        <end position="226"/>
    </location>
</feature>
<proteinExistence type="predicted"/>
<dbReference type="SUPFAM" id="SSF48498">
    <property type="entry name" value="Tetracyclin repressor-like, C-terminal domain"/>
    <property type="match status" value="1"/>
</dbReference>
<dbReference type="SUPFAM" id="SSF46689">
    <property type="entry name" value="Homeodomain-like"/>
    <property type="match status" value="1"/>
</dbReference>
<evidence type="ECO:0000256" key="6">
    <source>
        <dbReference type="SAM" id="MobiDB-lite"/>
    </source>
</evidence>
<evidence type="ECO:0000313" key="9">
    <source>
        <dbReference type="Proteomes" id="UP000031057"/>
    </source>
</evidence>
<dbReference type="Gene3D" id="1.10.357.10">
    <property type="entry name" value="Tetracycline Repressor, domain 2"/>
    <property type="match status" value="1"/>
</dbReference>
<dbReference type="Gene3D" id="1.10.10.60">
    <property type="entry name" value="Homeodomain-like"/>
    <property type="match status" value="1"/>
</dbReference>
<keyword evidence="2" id="KW-0805">Transcription regulation</keyword>
<keyword evidence="1" id="KW-0678">Repressor</keyword>
<protein>
    <recommendedName>
        <fullName evidence="7">HTH tetR-type domain-containing protein</fullName>
    </recommendedName>
</protein>
<dbReference type="PANTHER" id="PTHR30055:SF175">
    <property type="entry name" value="HTH-TYPE TRANSCRIPTIONAL REPRESSOR KSTR2"/>
    <property type="match status" value="1"/>
</dbReference>
<dbReference type="PANTHER" id="PTHR30055">
    <property type="entry name" value="HTH-TYPE TRANSCRIPTIONAL REGULATOR RUTR"/>
    <property type="match status" value="1"/>
</dbReference>
<dbReference type="InterPro" id="IPR001647">
    <property type="entry name" value="HTH_TetR"/>
</dbReference>
<comment type="caution">
    <text evidence="8">The sequence shown here is derived from an EMBL/GenBank/DDBJ whole genome shotgun (WGS) entry which is preliminary data.</text>
</comment>
<evidence type="ECO:0000259" key="7">
    <source>
        <dbReference type="PROSITE" id="PS50977"/>
    </source>
</evidence>
<evidence type="ECO:0000256" key="5">
    <source>
        <dbReference type="PROSITE-ProRule" id="PRU00335"/>
    </source>
</evidence>
<evidence type="ECO:0000256" key="1">
    <source>
        <dbReference type="ARBA" id="ARBA00022491"/>
    </source>
</evidence>
<keyword evidence="3 5" id="KW-0238">DNA-binding</keyword>
<dbReference type="AlphaFoldDB" id="A0A0B1ZIS1"/>
<dbReference type="Proteomes" id="UP000031057">
    <property type="component" value="Unassembled WGS sequence"/>
</dbReference>
<evidence type="ECO:0000256" key="4">
    <source>
        <dbReference type="ARBA" id="ARBA00023163"/>
    </source>
</evidence>
<dbReference type="EMBL" id="JTDI01000005">
    <property type="protein sequence ID" value="KHK90427.1"/>
    <property type="molecule type" value="Genomic_DNA"/>
</dbReference>
<name>A0A0B1ZIS1_9SPHN</name>
<dbReference type="InterPro" id="IPR036271">
    <property type="entry name" value="Tet_transcr_reg_TetR-rel_C_sf"/>
</dbReference>
<dbReference type="InterPro" id="IPR041490">
    <property type="entry name" value="KstR2_TetR_C"/>
</dbReference>
<dbReference type="InterPro" id="IPR009057">
    <property type="entry name" value="Homeodomain-like_sf"/>
</dbReference>
<keyword evidence="4" id="KW-0804">Transcription</keyword>
<feature type="compositionally biased region" description="Basic residues" evidence="6">
    <location>
        <begin position="212"/>
        <end position="226"/>
    </location>
</feature>
<keyword evidence="9" id="KW-1185">Reference proteome</keyword>
<evidence type="ECO:0000313" key="8">
    <source>
        <dbReference type="EMBL" id="KHK90427.1"/>
    </source>
</evidence>
<evidence type="ECO:0000256" key="3">
    <source>
        <dbReference type="ARBA" id="ARBA00023125"/>
    </source>
</evidence>
<dbReference type="Pfam" id="PF00440">
    <property type="entry name" value="TetR_N"/>
    <property type="match status" value="1"/>
</dbReference>
<reference evidence="8 9" key="1">
    <citation type="submission" date="2014-10" db="EMBL/GenBank/DDBJ databases">
        <title>Genome sequence of Novosphingobium malaysiense MUSC 273(T).</title>
        <authorList>
            <person name="Lee L.-H."/>
        </authorList>
    </citation>
    <scope>NUCLEOTIDE SEQUENCE [LARGE SCALE GENOMIC DNA]</scope>
    <source>
        <strain evidence="8 9">MUSC 273</strain>
    </source>
</reference>
<dbReference type="InterPro" id="IPR050109">
    <property type="entry name" value="HTH-type_TetR-like_transc_reg"/>
</dbReference>
<sequence length="226" mass="25183">MNTASVPELSKADAKRQEIIVAAASIFARKGYAETTLVDVAKKLKIHTAGLYYYFESRDALVDALLKYAATRLHSRYQALVEEMDGQSASEKLKVMIRKYVQVDSIRDDVGAAFWKIYDQVSPELRAGVRDEAKGYFEVWRTLIREAAAEKSLRADIDPGVQRQLLMGCLVWIKEWYRPQGTVSADDIADAVISLFLSGENASHVEVAKPKSAPRKGRATRKQAGA</sequence>
<dbReference type="PROSITE" id="PS50977">
    <property type="entry name" value="HTH_TETR_2"/>
    <property type="match status" value="1"/>
</dbReference>
<dbReference type="PRINTS" id="PR00455">
    <property type="entry name" value="HTHTETR"/>
</dbReference>
<dbReference type="GO" id="GO:0003700">
    <property type="term" value="F:DNA-binding transcription factor activity"/>
    <property type="evidence" value="ECO:0007669"/>
    <property type="project" value="TreeGrafter"/>
</dbReference>
<evidence type="ECO:0000256" key="2">
    <source>
        <dbReference type="ARBA" id="ARBA00023015"/>
    </source>
</evidence>
<gene>
    <name evidence="8" type="ORF">LK12_17795</name>
</gene>
<feature type="DNA-binding region" description="H-T-H motif" evidence="5">
    <location>
        <begin position="36"/>
        <end position="55"/>
    </location>
</feature>
<dbReference type="Pfam" id="PF17932">
    <property type="entry name" value="TetR_C_24"/>
    <property type="match status" value="1"/>
</dbReference>
<feature type="domain" description="HTH tetR-type" evidence="7">
    <location>
        <begin position="13"/>
        <end position="73"/>
    </location>
</feature>
<dbReference type="GO" id="GO:0000976">
    <property type="term" value="F:transcription cis-regulatory region binding"/>
    <property type="evidence" value="ECO:0007669"/>
    <property type="project" value="TreeGrafter"/>
</dbReference>
<accession>A0A0B1ZIS1</accession>
<organism evidence="8 9">
    <name type="scientific">Novosphingobium malaysiense</name>
    <dbReference type="NCBI Taxonomy" id="1348853"/>
    <lineage>
        <taxon>Bacteria</taxon>
        <taxon>Pseudomonadati</taxon>
        <taxon>Pseudomonadota</taxon>
        <taxon>Alphaproteobacteria</taxon>
        <taxon>Sphingomonadales</taxon>
        <taxon>Sphingomonadaceae</taxon>
        <taxon>Novosphingobium</taxon>
    </lineage>
</organism>